<sequence length="1067" mass="125852">MNSILMIMKIPSFNNAFNSDNNEDSILNNEFNSDNNEDSILNNEFNSDDDEFIFNNESNSDDDESISNNESNNESDNKSNSNNIDNEFNSNLNNKEKTDETLYNLIENGDENLEVMNDIQEVFISNEDENLSNRIDNFDSDNDEYTNSDESVDTDEDTNSNKNVDNDEDTNSDENVDNNEDMNSDESVDNDENSDNDENLDSDENINSIFNENYIKALNLLVLKFKHGITDIAFNDILKTLNFDISLYKLRKRLSNYIKLAPQTFEMCTNSCIAYLENYRNLNSCPFCNQSRYYNNTKKPKKLFYFFSLKKRFLLQYSDKNRLKELQYRYEYTSSEQYLSDNKYEDIFDGSKTLNLSGHNAIKGCRFCHIEGISPTKHVYYPLPIPLTNNRIDLPQLRTHNETYQKALLIESINNEINKKKEIKKSGIKGLCILFKIETSCIAYLENYRNLNSCPFCNQSRYYNNTKKPKKLFYFFSLKKRFLLQYSDKNRLKELQYRYEYTSSEQYLSDNKYEDIFDGSKTLNLSGHNAIKGCRFCHIEGISPTKHVYYPLPIPLTNNRIDLPQLRTHNETYQKALLIESINNEINKKKEIKKSGIKGLCILFKIETLSFPFSYPTDIMHLFFENIAPLMFSLWSNNFFKDEIEHKEYNLLRNEIKEIGEIMVSIKKDMPLDIGKAPRDIAKHYAGFKAIEWRNWIIHFSIPLLIKYLPERYIKGWAFFVKAVKLCLNLTITKENLIEIEENFKKFYYHYESCYYEFKEEQISACHICFHYILHITECIKNLGLCWCYWQFPMERIIGILQPLVKSHFKPYENLANNISLLDCISHIQYVPELNNLIIENKNKKEWSNNQVYSAQNYEEEFYWPSKKYTLKETELKKLRKFYNINNNMECNLVGIKYGRLCTLQGHYISSLWIKRNSIATRNNYCVQICQTKDQYAHHLNAPPKYYYEKLYGEIELHKFQNKENMLAYIKDTNDVLKSNDELKIYLGEEVVTRKIDILILWKGHEIQFPYLSKMARDYLTIPATSAPIERVFSGGTNLVAQRRCLKSWLKTGIGEIVIENLEDIEI</sequence>
<dbReference type="InterPro" id="IPR012337">
    <property type="entry name" value="RNaseH-like_sf"/>
</dbReference>
<evidence type="ECO:0000259" key="2">
    <source>
        <dbReference type="Pfam" id="PF05699"/>
    </source>
</evidence>
<feature type="compositionally biased region" description="Low complexity" evidence="1">
    <location>
        <begin position="66"/>
        <end position="93"/>
    </location>
</feature>
<keyword evidence="4" id="KW-1185">Reference proteome</keyword>
<dbReference type="SUPFAM" id="SSF53098">
    <property type="entry name" value="Ribonuclease H-like"/>
    <property type="match status" value="1"/>
</dbReference>
<dbReference type="Proteomes" id="UP000266861">
    <property type="component" value="Unassembled WGS sequence"/>
</dbReference>
<name>A0A397II72_9GLOM</name>
<dbReference type="PANTHER" id="PTHR46579:SF1">
    <property type="entry name" value="F5_8 TYPE C DOMAIN-CONTAINING PROTEIN"/>
    <property type="match status" value="1"/>
</dbReference>
<feature type="region of interest" description="Disordered" evidence="1">
    <location>
        <begin position="55"/>
        <end position="95"/>
    </location>
</feature>
<gene>
    <name evidence="3" type="ORF">Glove_221g22</name>
</gene>
<dbReference type="OrthoDB" id="2389915at2759"/>
<dbReference type="InterPro" id="IPR008906">
    <property type="entry name" value="HATC_C_dom"/>
</dbReference>
<feature type="region of interest" description="Disordered" evidence="1">
    <location>
        <begin position="132"/>
        <end position="204"/>
    </location>
</feature>
<comment type="caution">
    <text evidence="3">The sequence shown here is derived from an EMBL/GenBank/DDBJ whole genome shotgun (WGS) entry which is preliminary data.</text>
</comment>
<evidence type="ECO:0000256" key="1">
    <source>
        <dbReference type="SAM" id="MobiDB-lite"/>
    </source>
</evidence>
<feature type="compositionally biased region" description="Acidic residues" evidence="1">
    <location>
        <begin position="166"/>
        <end position="204"/>
    </location>
</feature>
<dbReference type="GO" id="GO:0046983">
    <property type="term" value="F:protein dimerization activity"/>
    <property type="evidence" value="ECO:0007669"/>
    <property type="project" value="InterPro"/>
</dbReference>
<feature type="compositionally biased region" description="Acidic residues" evidence="1">
    <location>
        <begin position="138"/>
        <end position="158"/>
    </location>
</feature>
<protein>
    <recommendedName>
        <fullName evidence="2">HAT C-terminal dimerisation domain-containing protein</fullName>
    </recommendedName>
</protein>
<dbReference type="EMBL" id="PQFF01000206">
    <property type="protein sequence ID" value="RHZ74547.1"/>
    <property type="molecule type" value="Genomic_DNA"/>
</dbReference>
<evidence type="ECO:0000313" key="4">
    <source>
        <dbReference type="Proteomes" id="UP000266861"/>
    </source>
</evidence>
<feature type="domain" description="HAT C-terminal dimerisation" evidence="2">
    <location>
        <begin position="982"/>
        <end position="1045"/>
    </location>
</feature>
<accession>A0A397II72</accession>
<dbReference type="PANTHER" id="PTHR46579">
    <property type="entry name" value="F5/8 TYPE C DOMAIN-CONTAINING PROTEIN-RELATED"/>
    <property type="match status" value="1"/>
</dbReference>
<proteinExistence type="predicted"/>
<reference evidence="3 4" key="1">
    <citation type="submission" date="2018-08" db="EMBL/GenBank/DDBJ databases">
        <title>Genome and evolution of the arbuscular mycorrhizal fungus Diversispora epigaea (formerly Glomus versiforme) and its bacterial endosymbionts.</title>
        <authorList>
            <person name="Sun X."/>
            <person name="Fei Z."/>
            <person name="Harrison M."/>
        </authorList>
    </citation>
    <scope>NUCLEOTIDE SEQUENCE [LARGE SCALE GENOMIC DNA]</scope>
    <source>
        <strain evidence="3 4">IT104</strain>
    </source>
</reference>
<dbReference type="Pfam" id="PF05699">
    <property type="entry name" value="Dimer_Tnp_hAT"/>
    <property type="match status" value="1"/>
</dbReference>
<evidence type="ECO:0000313" key="3">
    <source>
        <dbReference type="EMBL" id="RHZ74547.1"/>
    </source>
</evidence>
<dbReference type="AlphaFoldDB" id="A0A397II72"/>
<organism evidence="3 4">
    <name type="scientific">Diversispora epigaea</name>
    <dbReference type="NCBI Taxonomy" id="1348612"/>
    <lineage>
        <taxon>Eukaryota</taxon>
        <taxon>Fungi</taxon>
        <taxon>Fungi incertae sedis</taxon>
        <taxon>Mucoromycota</taxon>
        <taxon>Glomeromycotina</taxon>
        <taxon>Glomeromycetes</taxon>
        <taxon>Diversisporales</taxon>
        <taxon>Diversisporaceae</taxon>
        <taxon>Diversispora</taxon>
    </lineage>
</organism>